<dbReference type="Pfam" id="PF01590">
    <property type="entry name" value="GAF"/>
    <property type="match status" value="1"/>
</dbReference>
<dbReference type="SMART" id="SM00267">
    <property type="entry name" value="GGDEF"/>
    <property type="match status" value="1"/>
</dbReference>
<dbReference type="Pfam" id="PF00563">
    <property type="entry name" value="EAL"/>
    <property type="match status" value="1"/>
</dbReference>
<dbReference type="GO" id="GO:0071111">
    <property type="term" value="F:cyclic-guanylate-specific phosphodiesterase activity"/>
    <property type="evidence" value="ECO:0007669"/>
    <property type="project" value="InterPro"/>
</dbReference>
<dbReference type="PANTHER" id="PTHR33121">
    <property type="entry name" value="CYCLIC DI-GMP PHOSPHODIESTERASE PDEF"/>
    <property type="match status" value="1"/>
</dbReference>
<dbReference type="PANTHER" id="PTHR33121:SF19">
    <property type="entry name" value="CYCLIC DI-GMP PHOSPHODIESTERASE PA2567"/>
    <property type="match status" value="1"/>
</dbReference>
<evidence type="ECO:0000259" key="2">
    <source>
        <dbReference type="PROSITE" id="PS50887"/>
    </source>
</evidence>
<dbReference type="SUPFAM" id="SSF141868">
    <property type="entry name" value="EAL domain-like"/>
    <property type="match status" value="1"/>
</dbReference>
<organism evidence="3">
    <name type="scientific">Serratia fonticola</name>
    <dbReference type="NCBI Taxonomy" id="47917"/>
    <lineage>
        <taxon>Bacteria</taxon>
        <taxon>Pseudomonadati</taxon>
        <taxon>Pseudomonadota</taxon>
        <taxon>Gammaproteobacteria</taxon>
        <taxon>Enterobacterales</taxon>
        <taxon>Yersiniaceae</taxon>
        <taxon>Serratia</taxon>
    </lineage>
</organism>
<dbReference type="CDD" id="cd01948">
    <property type="entry name" value="EAL"/>
    <property type="match status" value="1"/>
</dbReference>
<dbReference type="InterPro" id="IPR043128">
    <property type="entry name" value="Rev_trsase/Diguanyl_cyclase"/>
</dbReference>
<evidence type="ECO:0000259" key="1">
    <source>
        <dbReference type="PROSITE" id="PS50883"/>
    </source>
</evidence>
<feature type="domain" description="EAL" evidence="1">
    <location>
        <begin position="332"/>
        <end position="585"/>
    </location>
</feature>
<dbReference type="InterPro" id="IPR029016">
    <property type="entry name" value="GAF-like_dom_sf"/>
</dbReference>
<evidence type="ECO:0000313" key="3">
    <source>
        <dbReference type="EMBL" id="TVZ70773.1"/>
    </source>
</evidence>
<dbReference type="PROSITE" id="PS50883">
    <property type="entry name" value="EAL"/>
    <property type="match status" value="1"/>
</dbReference>
<dbReference type="Pfam" id="PF00990">
    <property type="entry name" value="GGDEF"/>
    <property type="match status" value="1"/>
</dbReference>
<name>A0A542CZM2_SERFO</name>
<dbReference type="InterPro" id="IPR029787">
    <property type="entry name" value="Nucleotide_cyclase"/>
</dbReference>
<dbReference type="InterPro" id="IPR050706">
    <property type="entry name" value="Cyclic-di-GMP_PDE-like"/>
</dbReference>
<gene>
    <name evidence="3" type="ORF">FHU10_3366</name>
</gene>
<dbReference type="InterPro" id="IPR000160">
    <property type="entry name" value="GGDEF_dom"/>
</dbReference>
<dbReference type="SUPFAM" id="SSF55781">
    <property type="entry name" value="GAF domain-like"/>
    <property type="match status" value="1"/>
</dbReference>
<dbReference type="OrthoDB" id="6597954at2"/>
<dbReference type="InterPro" id="IPR003018">
    <property type="entry name" value="GAF"/>
</dbReference>
<protein>
    <submittedName>
        <fullName evidence="3">EAL domain-containing protein (Putative c-di-GMP-specific phosphodiesterase class I)</fullName>
    </submittedName>
</protein>
<dbReference type="InterPro" id="IPR035919">
    <property type="entry name" value="EAL_sf"/>
</dbReference>
<reference evidence="3" key="2">
    <citation type="submission" date="2019-08" db="EMBL/GenBank/DDBJ databases">
        <title>Investigation of anaerobic lignin degradation for improved lignocellulosic biofuels.</title>
        <authorList>
            <person name="Deangelis K.PhD."/>
        </authorList>
    </citation>
    <scope>NUCLEOTIDE SEQUENCE [LARGE SCALE GENOMIC DNA]</scope>
    <source>
        <strain evidence="3">128R</strain>
    </source>
</reference>
<dbReference type="Gene3D" id="3.30.70.270">
    <property type="match status" value="1"/>
</dbReference>
<dbReference type="SMART" id="SM00052">
    <property type="entry name" value="EAL"/>
    <property type="match status" value="1"/>
</dbReference>
<dbReference type="SUPFAM" id="SSF55073">
    <property type="entry name" value="Nucleotide cyclase"/>
    <property type="match status" value="1"/>
</dbReference>
<sequence length="585" mass="66092">MLRQLSKDEEERLASLDALEALSGAHDDAFHNILDITSRLLNLPGCFIYLFGSKRIWIKAKKNTTLEVIDNHSPLFNFVRNNHSALICEDTLQDARFVADPMINIGEGIRQFVATPLRTREGYIIGALCLISSKPGAFSKSKMQLLANMATIVIELIEAQSEIGLVDAVTRFPNRQRLIGDIKQLTPENGEFILVLIDTIDIKYAYEMARSFGMAAVESVLVDIGRFLNTLFTKDQMIYAISPGRFAVILSAEKWGYFQRQMENYAERIQREVRSSVPLKLEFYAGYVNFFVPCINPAELLRRATSALEDSTDERTLVSVYNESKDEVRKFKFTLLNDLAESLNQQVGLYLLFQPKVELATGKIVGAEALLRWRHLALGEIMPDAFIPMAENTSLIKPLTEFVISRTVEQVGQLRQIGVEIPISINISANNFVEKGFAEKLDRMVLAGGLLPKDIEIECLETQRILESSDALACVKQLHNKGYAIALDDFGTGYSNLNYLRKIPVDLIKLDRSLIEDLRSDQESRIIVENIIGLLHKLDYVVLAEGVEDQETIDYLEKYHCDIVQGYFFYPPMTQERLGLLVAAQ</sequence>
<dbReference type="Gene3D" id="3.20.20.450">
    <property type="entry name" value="EAL domain"/>
    <property type="match status" value="1"/>
</dbReference>
<dbReference type="EMBL" id="VISQ01000001">
    <property type="protein sequence ID" value="TVZ70773.1"/>
    <property type="molecule type" value="Genomic_DNA"/>
</dbReference>
<proteinExistence type="predicted"/>
<reference evidence="3" key="1">
    <citation type="submission" date="2019-06" db="EMBL/GenBank/DDBJ databases">
        <authorList>
            <person name="Deangelis K."/>
            <person name="Huntemann M."/>
            <person name="Clum A."/>
            <person name="Pillay M."/>
            <person name="Palaniappan K."/>
            <person name="Varghese N."/>
            <person name="Mikhailova N."/>
            <person name="Stamatis D."/>
            <person name="Reddy T."/>
            <person name="Daum C."/>
            <person name="Shapiro N."/>
            <person name="Ivanova N."/>
            <person name="Kyrpides N."/>
            <person name="Woyke T."/>
        </authorList>
    </citation>
    <scope>NUCLEOTIDE SEQUENCE [LARGE SCALE GENOMIC DNA]</scope>
    <source>
        <strain evidence="3">128R</strain>
    </source>
</reference>
<dbReference type="Gene3D" id="3.30.450.40">
    <property type="match status" value="1"/>
</dbReference>
<feature type="domain" description="GGDEF" evidence="2">
    <location>
        <begin position="190"/>
        <end position="323"/>
    </location>
</feature>
<accession>A0A542CZM2</accession>
<dbReference type="AlphaFoldDB" id="A0A542CZM2"/>
<comment type="caution">
    <text evidence="3">The sequence shown here is derived from an EMBL/GenBank/DDBJ whole genome shotgun (WGS) entry which is preliminary data.</text>
</comment>
<dbReference type="InterPro" id="IPR001633">
    <property type="entry name" value="EAL_dom"/>
</dbReference>
<dbReference type="PROSITE" id="PS50887">
    <property type="entry name" value="GGDEF"/>
    <property type="match status" value="1"/>
</dbReference>
<dbReference type="SMART" id="SM00065">
    <property type="entry name" value="GAF"/>
    <property type="match status" value="1"/>
</dbReference>